<accession>A0A6P3XK21</accession>
<dbReference type="Proteomes" id="UP000515204">
    <property type="component" value="Unplaced"/>
</dbReference>
<sequence length="296" mass="34021">MSNVHDVMASIYDVLSQLRYPHISNVESKDVGATVLSGENRVCLLSWLLTEKSSLIADRLRKLKDAALEDQLFEYYTQIGICNNKDVLLGKCSMKEQLPTLRLLLDFTRKVHMEFPVNANEEEESIMDIVKMYTDGVDQTPCRSILKSKLNYAEASKYFEESEKELSDSNCADTKSNMSNDTYMEVNDRLVSREEEDALFNKEEEKFIEAFQTVSSWPFQSRNLDQTVVDSISSDIKKICSNFFTLKKILRAKDEISNMDLTKRLPKTITPLNATIEDIIIYNEELENQNLTDNVD</sequence>
<gene>
    <name evidence="2" type="primary">LOC106746340</name>
</gene>
<protein>
    <submittedName>
        <fullName evidence="2">Uncharacterized protein LOC106746340</fullName>
    </submittedName>
</protein>
<name>A0A6P3XK21_DINQU</name>
<proteinExistence type="predicted"/>
<evidence type="ECO:0000313" key="2">
    <source>
        <dbReference type="RefSeq" id="XP_014478359.1"/>
    </source>
</evidence>
<organism evidence="1 2">
    <name type="scientific">Dinoponera quadriceps</name>
    <name type="common">South American ant</name>
    <dbReference type="NCBI Taxonomy" id="609295"/>
    <lineage>
        <taxon>Eukaryota</taxon>
        <taxon>Metazoa</taxon>
        <taxon>Ecdysozoa</taxon>
        <taxon>Arthropoda</taxon>
        <taxon>Hexapoda</taxon>
        <taxon>Insecta</taxon>
        <taxon>Pterygota</taxon>
        <taxon>Neoptera</taxon>
        <taxon>Endopterygota</taxon>
        <taxon>Hymenoptera</taxon>
        <taxon>Apocrita</taxon>
        <taxon>Aculeata</taxon>
        <taxon>Formicoidea</taxon>
        <taxon>Formicidae</taxon>
        <taxon>Ponerinae</taxon>
        <taxon>Ponerini</taxon>
        <taxon>Dinoponera</taxon>
    </lineage>
</organism>
<dbReference type="GeneID" id="106746340"/>
<dbReference type="RefSeq" id="XP_014478359.1">
    <property type="nucleotide sequence ID" value="XM_014622873.1"/>
</dbReference>
<dbReference type="OrthoDB" id="7653744at2759"/>
<keyword evidence="1" id="KW-1185">Reference proteome</keyword>
<reference evidence="2" key="1">
    <citation type="submission" date="2025-08" db="UniProtKB">
        <authorList>
            <consortium name="RefSeq"/>
        </authorList>
    </citation>
    <scope>IDENTIFICATION</scope>
</reference>
<dbReference type="KEGG" id="dqu:106746340"/>
<evidence type="ECO:0000313" key="1">
    <source>
        <dbReference type="Proteomes" id="UP000515204"/>
    </source>
</evidence>
<dbReference type="AlphaFoldDB" id="A0A6P3XK21"/>